<dbReference type="AlphaFoldDB" id="A0A0A8XTM9"/>
<reference evidence="1" key="1">
    <citation type="submission" date="2014-09" db="EMBL/GenBank/DDBJ databases">
        <authorList>
            <person name="Magalhaes I.L.F."/>
            <person name="Oliveira U."/>
            <person name="Santos F.R."/>
            <person name="Vidigal T.H.D.A."/>
            <person name="Brescovit A.D."/>
            <person name="Santos A.J."/>
        </authorList>
    </citation>
    <scope>NUCLEOTIDE SEQUENCE</scope>
    <source>
        <tissue evidence="1">Shoot tissue taken approximately 20 cm above the soil surface</tissue>
    </source>
</reference>
<organism evidence="1">
    <name type="scientific">Arundo donax</name>
    <name type="common">Giant reed</name>
    <name type="synonym">Donax arundinaceus</name>
    <dbReference type="NCBI Taxonomy" id="35708"/>
    <lineage>
        <taxon>Eukaryota</taxon>
        <taxon>Viridiplantae</taxon>
        <taxon>Streptophyta</taxon>
        <taxon>Embryophyta</taxon>
        <taxon>Tracheophyta</taxon>
        <taxon>Spermatophyta</taxon>
        <taxon>Magnoliopsida</taxon>
        <taxon>Liliopsida</taxon>
        <taxon>Poales</taxon>
        <taxon>Poaceae</taxon>
        <taxon>PACMAD clade</taxon>
        <taxon>Arundinoideae</taxon>
        <taxon>Arundineae</taxon>
        <taxon>Arundo</taxon>
    </lineage>
</organism>
<proteinExistence type="predicted"/>
<sequence>MVRLICIPYLHRLVRNLFLGISGLNVSFVWETLHRSESFHLFMQCHLPCFQN</sequence>
<protein>
    <submittedName>
        <fullName evidence="1">Uncharacterized protein</fullName>
    </submittedName>
</protein>
<dbReference type="EMBL" id="GBRH01282828">
    <property type="protein sequence ID" value="JAD15067.1"/>
    <property type="molecule type" value="Transcribed_RNA"/>
</dbReference>
<evidence type="ECO:0000313" key="1">
    <source>
        <dbReference type="EMBL" id="JAD15067.1"/>
    </source>
</evidence>
<reference evidence="1" key="2">
    <citation type="journal article" date="2015" name="Data Brief">
        <title>Shoot transcriptome of the giant reed, Arundo donax.</title>
        <authorList>
            <person name="Barrero R.A."/>
            <person name="Guerrero F.D."/>
            <person name="Moolhuijzen P."/>
            <person name="Goolsby J.A."/>
            <person name="Tidwell J."/>
            <person name="Bellgard S.E."/>
            <person name="Bellgard M.I."/>
        </authorList>
    </citation>
    <scope>NUCLEOTIDE SEQUENCE</scope>
    <source>
        <tissue evidence="1">Shoot tissue taken approximately 20 cm above the soil surface</tissue>
    </source>
</reference>
<name>A0A0A8XTM9_ARUDO</name>
<accession>A0A0A8XTM9</accession>